<dbReference type="Proteomes" id="UP001634394">
    <property type="component" value="Unassembled WGS sequence"/>
</dbReference>
<protein>
    <submittedName>
        <fullName evidence="1">Uncharacterized protein</fullName>
    </submittedName>
</protein>
<proteinExistence type="predicted"/>
<evidence type="ECO:0000313" key="1">
    <source>
        <dbReference type="EMBL" id="KAL3887765.1"/>
    </source>
</evidence>
<dbReference type="EMBL" id="JBJQND010000001">
    <property type="protein sequence ID" value="KAL3887765.1"/>
    <property type="molecule type" value="Genomic_DNA"/>
</dbReference>
<reference evidence="1 2" key="1">
    <citation type="submission" date="2024-11" db="EMBL/GenBank/DDBJ databases">
        <title>Chromosome-level genome assembly of the freshwater bivalve Anodonta woodiana.</title>
        <authorList>
            <person name="Chen X."/>
        </authorList>
    </citation>
    <scope>NUCLEOTIDE SEQUENCE [LARGE SCALE GENOMIC DNA]</scope>
    <source>
        <strain evidence="1">MN2024</strain>
        <tissue evidence="1">Gills</tissue>
    </source>
</reference>
<evidence type="ECO:0000313" key="2">
    <source>
        <dbReference type="Proteomes" id="UP001634394"/>
    </source>
</evidence>
<organism evidence="1 2">
    <name type="scientific">Sinanodonta woodiana</name>
    <name type="common">Chinese pond mussel</name>
    <name type="synonym">Anodonta woodiana</name>
    <dbReference type="NCBI Taxonomy" id="1069815"/>
    <lineage>
        <taxon>Eukaryota</taxon>
        <taxon>Metazoa</taxon>
        <taxon>Spiralia</taxon>
        <taxon>Lophotrochozoa</taxon>
        <taxon>Mollusca</taxon>
        <taxon>Bivalvia</taxon>
        <taxon>Autobranchia</taxon>
        <taxon>Heteroconchia</taxon>
        <taxon>Palaeoheterodonta</taxon>
        <taxon>Unionida</taxon>
        <taxon>Unionoidea</taxon>
        <taxon>Unionidae</taxon>
        <taxon>Unioninae</taxon>
        <taxon>Sinanodonta</taxon>
    </lineage>
</organism>
<dbReference type="AlphaFoldDB" id="A0ABD3XNN8"/>
<comment type="caution">
    <text evidence="1">The sequence shown here is derived from an EMBL/GenBank/DDBJ whole genome shotgun (WGS) entry which is preliminary data.</text>
</comment>
<keyword evidence="2" id="KW-1185">Reference proteome</keyword>
<accession>A0ABD3XNN8</accession>
<gene>
    <name evidence="1" type="ORF">ACJMK2_000158</name>
</gene>
<name>A0ABD3XNN8_SINWO</name>
<sequence>MNMFFYMDFSVEELRKKIILEPQWIIDALKSLITAETFIRQNPAITSKFREFVKTGKLTHELIDIIWSKENNPEFHDNKDHILRLMEQLNIIATPRIFSEEGQVTKASLCTAIFVVVSLLSALYSFGYT</sequence>